<name>A0A4R2KQQ9_9GAMM</name>
<sequence length="129" mass="13734">MDNGISTNQASLRPAPPSARGEDALSTTNAVPPAEASTTVSEVEPLRDAARPAAETKESLEALSQRLNDFMRETARELEFQVNDDGGSVVIYVRQSETGEILRAIPPEEARGLADRLSEGAATLISQLA</sequence>
<feature type="compositionally biased region" description="Polar residues" evidence="1">
    <location>
        <begin position="1"/>
        <end position="11"/>
    </location>
</feature>
<dbReference type="InterPro" id="IPR005186">
    <property type="entry name" value="FlaG"/>
</dbReference>
<dbReference type="SUPFAM" id="SSF160214">
    <property type="entry name" value="FlaG-like"/>
    <property type="match status" value="1"/>
</dbReference>
<dbReference type="OrthoDB" id="5741693at2"/>
<feature type="compositionally biased region" description="Polar residues" evidence="1">
    <location>
        <begin position="25"/>
        <end position="41"/>
    </location>
</feature>
<feature type="region of interest" description="Disordered" evidence="1">
    <location>
        <begin position="1"/>
        <end position="59"/>
    </location>
</feature>
<evidence type="ECO:0000313" key="2">
    <source>
        <dbReference type="EMBL" id="TCO76611.1"/>
    </source>
</evidence>
<proteinExistence type="predicted"/>
<comment type="caution">
    <text evidence="2">The sequence shown here is derived from an EMBL/GenBank/DDBJ whole genome shotgun (WGS) entry which is preliminary data.</text>
</comment>
<evidence type="ECO:0000313" key="3">
    <source>
        <dbReference type="Proteomes" id="UP000294980"/>
    </source>
</evidence>
<dbReference type="EMBL" id="SLWX01000004">
    <property type="protein sequence ID" value="TCO76611.1"/>
    <property type="molecule type" value="Genomic_DNA"/>
</dbReference>
<reference evidence="2 3" key="1">
    <citation type="submission" date="2019-03" db="EMBL/GenBank/DDBJ databases">
        <title>Genomic Encyclopedia of Type Strains, Phase IV (KMG-IV): sequencing the most valuable type-strain genomes for metagenomic binning, comparative biology and taxonomic classification.</title>
        <authorList>
            <person name="Goeker M."/>
        </authorList>
    </citation>
    <scope>NUCLEOTIDE SEQUENCE [LARGE SCALE GENOMIC DNA]</scope>
    <source>
        <strain evidence="2 3">DSM 23344</strain>
    </source>
</reference>
<organism evidence="2 3">
    <name type="scientific">Chromatocurvus halotolerans</name>
    <dbReference type="NCBI Taxonomy" id="1132028"/>
    <lineage>
        <taxon>Bacteria</taxon>
        <taxon>Pseudomonadati</taxon>
        <taxon>Pseudomonadota</taxon>
        <taxon>Gammaproteobacteria</taxon>
        <taxon>Cellvibrionales</taxon>
        <taxon>Halieaceae</taxon>
        <taxon>Chromatocurvus</taxon>
    </lineage>
</organism>
<gene>
    <name evidence="2" type="ORF">EV688_10465</name>
</gene>
<dbReference type="Pfam" id="PF03646">
    <property type="entry name" value="FlaG"/>
    <property type="match status" value="1"/>
</dbReference>
<dbReference type="PANTHER" id="PTHR37166:SF1">
    <property type="entry name" value="PROTEIN FLAG"/>
    <property type="match status" value="1"/>
</dbReference>
<accession>A0A4R2KQQ9</accession>
<dbReference type="Gene3D" id="3.30.160.170">
    <property type="entry name" value="FlaG-like"/>
    <property type="match status" value="1"/>
</dbReference>
<dbReference type="Proteomes" id="UP000294980">
    <property type="component" value="Unassembled WGS sequence"/>
</dbReference>
<feature type="compositionally biased region" description="Basic and acidic residues" evidence="1">
    <location>
        <begin position="44"/>
        <end position="59"/>
    </location>
</feature>
<dbReference type="PANTHER" id="PTHR37166">
    <property type="entry name" value="PROTEIN FLAG"/>
    <property type="match status" value="1"/>
</dbReference>
<dbReference type="AlphaFoldDB" id="A0A4R2KQQ9"/>
<keyword evidence="3" id="KW-1185">Reference proteome</keyword>
<protein>
    <submittedName>
        <fullName evidence="2">Putative FlaG/YvyC family protein</fullName>
    </submittedName>
</protein>
<evidence type="ECO:0000256" key="1">
    <source>
        <dbReference type="SAM" id="MobiDB-lite"/>
    </source>
</evidence>
<dbReference type="InterPro" id="IPR035924">
    <property type="entry name" value="FlaG-like_sf"/>
</dbReference>